<dbReference type="AlphaFoldDB" id="A0AAN8F459"/>
<gene>
    <name evidence="2" type="ORF">GCK32_012384</name>
</gene>
<protein>
    <submittedName>
        <fullName evidence="2">Uncharacterized protein</fullName>
    </submittedName>
</protein>
<sequence length="153" mass="16772">MLRPFRAGGAAWTPAPPPAPPHTSRIEARLTEVAKIRHSEVNGLIGTQAIQEVFDANKIRINPLSVAIDVKRNWKAVMAQVAEKQSMQAALSFRWKLSIPEKNLRAKGPAGSMLSPRNLQYGGVQSVAEICAQEFNGQARTAEDTRNGNETSW</sequence>
<keyword evidence="3" id="KW-1185">Reference proteome</keyword>
<reference evidence="2 3" key="1">
    <citation type="submission" date="2019-10" db="EMBL/GenBank/DDBJ databases">
        <title>Assembly and Annotation for the nematode Trichostrongylus colubriformis.</title>
        <authorList>
            <person name="Martin J."/>
        </authorList>
    </citation>
    <scope>NUCLEOTIDE SEQUENCE [LARGE SCALE GENOMIC DNA]</scope>
    <source>
        <strain evidence="2">G859</strain>
        <tissue evidence="2">Whole worm</tissue>
    </source>
</reference>
<evidence type="ECO:0000256" key="1">
    <source>
        <dbReference type="SAM" id="MobiDB-lite"/>
    </source>
</evidence>
<feature type="region of interest" description="Disordered" evidence="1">
    <location>
        <begin position="1"/>
        <end position="23"/>
    </location>
</feature>
<comment type="caution">
    <text evidence="2">The sequence shown here is derived from an EMBL/GenBank/DDBJ whole genome shotgun (WGS) entry which is preliminary data.</text>
</comment>
<proteinExistence type="predicted"/>
<evidence type="ECO:0000313" key="2">
    <source>
        <dbReference type="EMBL" id="KAK5971947.1"/>
    </source>
</evidence>
<organism evidence="2 3">
    <name type="scientific">Trichostrongylus colubriformis</name>
    <name type="common">Black scour worm</name>
    <dbReference type="NCBI Taxonomy" id="6319"/>
    <lineage>
        <taxon>Eukaryota</taxon>
        <taxon>Metazoa</taxon>
        <taxon>Ecdysozoa</taxon>
        <taxon>Nematoda</taxon>
        <taxon>Chromadorea</taxon>
        <taxon>Rhabditida</taxon>
        <taxon>Rhabditina</taxon>
        <taxon>Rhabditomorpha</taxon>
        <taxon>Strongyloidea</taxon>
        <taxon>Trichostrongylidae</taxon>
        <taxon>Trichostrongylus</taxon>
    </lineage>
</organism>
<evidence type="ECO:0000313" key="3">
    <source>
        <dbReference type="Proteomes" id="UP001331761"/>
    </source>
</evidence>
<name>A0AAN8F459_TRICO</name>
<dbReference type="Proteomes" id="UP001331761">
    <property type="component" value="Unassembled WGS sequence"/>
</dbReference>
<accession>A0AAN8F459</accession>
<dbReference type="EMBL" id="WIXE01017183">
    <property type="protein sequence ID" value="KAK5971947.1"/>
    <property type="molecule type" value="Genomic_DNA"/>
</dbReference>